<dbReference type="AlphaFoldDB" id="A0A0J9XY78"/>
<dbReference type="Proteomes" id="UP000006672">
    <property type="component" value="Unassembled WGS sequence"/>
</dbReference>
<gene>
    <name evidence="1 4 5" type="ORF">Bm1405</name>
    <name evidence="2" type="ORF">BM_BM1405</name>
    <name evidence="1" type="ORF">BM_Bm1405</name>
</gene>
<reference evidence="4" key="4">
    <citation type="submission" date="2019-12" db="UniProtKB">
        <authorList>
            <consortium name="WormBaseParasite"/>
        </authorList>
    </citation>
    <scope>IDENTIFICATION</scope>
</reference>
<dbReference type="KEGG" id="bmy:BM_BM1405"/>
<dbReference type="EMBL" id="CAAKNF010000194">
    <property type="protein sequence ID" value="VIO95733.1"/>
    <property type="molecule type" value="Genomic_DNA"/>
</dbReference>
<accession>A0A0J9XY78</accession>
<accession>A0A4E9FSY8</accession>
<evidence type="ECO:0000313" key="4">
    <source>
        <dbReference type="WBParaSite" id="Bm1405.1"/>
    </source>
</evidence>
<sequence>MEKEKCLLAEVYMKGKENNTLSSSSSSSSTILNYTYSVGIELVFSLKSCTCCNQQQRDFCE</sequence>
<dbReference type="WBParaSite" id="Bm1405.1">
    <property type="protein sequence ID" value="Bm1405.1"/>
    <property type="gene ID" value="WBGene00221666"/>
</dbReference>
<reference evidence="2" key="3">
    <citation type="submission" date="2019-04" db="EMBL/GenBank/DDBJ databases">
        <authorList>
            <person name="Howe K."/>
            <person name="Paulini M."/>
            <person name="Williams G."/>
        </authorList>
    </citation>
    <scope>NUCLEOTIDE SEQUENCE [LARGE SCALE GENOMIC DNA]</scope>
    <source>
        <strain evidence="2">FR3</strain>
    </source>
</reference>
<dbReference type="GeneID" id="66057958"/>
<evidence type="ECO:0000313" key="1">
    <source>
        <dbReference type="EMBL" id="CDP97844.1"/>
    </source>
</evidence>
<keyword evidence="3" id="KW-1185">Reference proteome</keyword>
<dbReference type="CTD" id="66057958"/>
<dbReference type="WormBase" id="Bm1405">
    <property type="protein sequence ID" value="BM24749"/>
    <property type="gene ID" value="WBGene00221666"/>
</dbReference>
<evidence type="ECO:0000313" key="5">
    <source>
        <dbReference type="WormBase" id="Bm1405"/>
    </source>
</evidence>
<protein>
    <submittedName>
        <fullName evidence="1 4">Bm1405</fullName>
    </submittedName>
</protein>
<dbReference type="EMBL" id="LN856991">
    <property type="protein sequence ID" value="CDP97844.1"/>
    <property type="molecule type" value="Genomic_DNA"/>
</dbReference>
<reference evidence="1" key="2">
    <citation type="submission" date="2012-12" db="EMBL/GenBank/DDBJ databases">
        <authorList>
            <person name="Gao Y.W."/>
            <person name="Fan S.T."/>
            <person name="Sun H.T."/>
            <person name="Wang Z."/>
            <person name="Gao X.L."/>
            <person name="Li Y.G."/>
            <person name="Wang T.C."/>
            <person name="Zhang K."/>
            <person name="Xu W.W."/>
            <person name="Yu Z.J."/>
            <person name="Xia X.Z."/>
        </authorList>
    </citation>
    <scope>NUCLEOTIDE SEQUENCE</scope>
    <source>
        <strain evidence="1">FR3</strain>
    </source>
</reference>
<proteinExistence type="predicted"/>
<evidence type="ECO:0000313" key="2">
    <source>
        <dbReference type="EMBL" id="VIO95733.1"/>
    </source>
</evidence>
<reference evidence="1 3" key="1">
    <citation type="journal article" date="2007" name="Science">
        <title>Draft genome of the filarial nematode parasite Brugia malayi.</title>
        <authorList>
            <person name="Ghedin E."/>
            <person name="Wang S."/>
            <person name="Spiro D."/>
            <person name="Caler E."/>
            <person name="Zhao Q."/>
            <person name="Crabtree J."/>
            <person name="Allen J.E."/>
            <person name="Delcher A.L."/>
            <person name="Guiliano D.B."/>
            <person name="Miranda-Saavedra D."/>
            <person name="Angiuoli S.V."/>
            <person name="Creasy T."/>
            <person name="Amedeo P."/>
            <person name="Haas B."/>
            <person name="El-Sayed N.M."/>
            <person name="Wortman J.R."/>
            <person name="Feldblyum T."/>
            <person name="Tallon L."/>
            <person name="Schatz M."/>
            <person name="Shumway M."/>
            <person name="Koo H."/>
            <person name="Salzberg S.L."/>
            <person name="Schobel S."/>
            <person name="Pertea M."/>
            <person name="Pop M."/>
            <person name="White O."/>
            <person name="Barton G.J."/>
            <person name="Carlow C.K."/>
            <person name="Crawford M.J."/>
            <person name="Daub J."/>
            <person name="Dimmic M.W."/>
            <person name="Estes C.F."/>
            <person name="Foster J.M."/>
            <person name="Ganatra M."/>
            <person name="Gregory W.F."/>
            <person name="Johnson N.M."/>
            <person name="Jin J."/>
            <person name="Komuniecki R."/>
            <person name="Korf I."/>
            <person name="Kumar S."/>
            <person name="Laney S."/>
            <person name="Li B.W."/>
            <person name="Li W."/>
            <person name="Lindblom T.H."/>
            <person name="Lustigman S."/>
            <person name="Ma D."/>
            <person name="Maina C.V."/>
            <person name="Martin D.M."/>
            <person name="McCarter J.P."/>
            <person name="McReynolds L."/>
            <person name="Mitreva M."/>
            <person name="Nutman T.B."/>
            <person name="Parkinson J."/>
            <person name="Peregrin-Alvarez J.M."/>
            <person name="Poole C."/>
            <person name="Ren Q."/>
            <person name="Saunders L."/>
            <person name="Sluder A.E."/>
            <person name="Smith K."/>
            <person name="Stanke M."/>
            <person name="Unnasch T.R."/>
            <person name="Ware J."/>
            <person name="Wei A.D."/>
            <person name="Weil G."/>
            <person name="Williams D.J."/>
            <person name="Zhang Y."/>
            <person name="Williams S.A."/>
            <person name="Fraser-Liggett C."/>
            <person name="Slatko B."/>
            <person name="Blaxter M.L."/>
            <person name="Scott A.L."/>
        </authorList>
    </citation>
    <scope>NUCLEOTIDE SEQUENCE</scope>
    <source>
        <strain evidence="1 3">FR3</strain>
    </source>
</reference>
<organism evidence="1">
    <name type="scientific">Brugia malayi</name>
    <name type="common">Filarial nematode worm</name>
    <dbReference type="NCBI Taxonomy" id="6279"/>
    <lineage>
        <taxon>Eukaryota</taxon>
        <taxon>Metazoa</taxon>
        <taxon>Ecdysozoa</taxon>
        <taxon>Nematoda</taxon>
        <taxon>Chromadorea</taxon>
        <taxon>Rhabditida</taxon>
        <taxon>Spirurina</taxon>
        <taxon>Spiruromorpha</taxon>
        <taxon>Filarioidea</taxon>
        <taxon>Onchocercidae</taxon>
        <taxon>Brugia</taxon>
    </lineage>
</organism>
<name>A0A0J9XY78_BRUMA</name>
<dbReference type="RefSeq" id="XP_042935893.1">
    <property type="nucleotide sequence ID" value="XM_043079959.1"/>
</dbReference>
<evidence type="ECO:0000313" key="3">
    <source>
        <dbReference type="Proteomes" id="UP000006672"/>
    </source>
</evidence>